<accession>A0A9W4T558</accession>
<feature type="non-terminal residue" evidence="1">
    <location>
        <position position="1"/>
    </location>
</feature>
<comment type="caution">
    <text evidence="1">The sequence shown here is derived from an EMBL/GenBank/DDBJ whole genome shotgun (WGS) entry which is preliminary data.</text>
</comment>
<evidence type="ECO:0000313" key="1">
    <source>
        <dbReference type="EMBL" id="CAI2193286.1"/>
    </source>
</evidence>
<dbReference type="EMBL" id="CAMKVN010009327">
    <property type="protein sequence ID" value="CAI2193286.1"/>
    <property type="molecule type" value="Genomic_DNA"/>
</dbReference>
<dbReference type="AlphaFoldDB" id="A0A9W4T558"/>
<protein>
    <submittedName>
        <fullName evidence="1">18130_t:CDS:1</fullName>
    </submittedName>
</protein>
<reference evidence="1" key="1">
    <citation type="submission" date="2022-08" db="EMBL/GenBank/DDBJ databases">
        <authorList>
            <person name="Kallberg Y."/>
            <person name="Tangrot J."/>
            <person name="Rosling A."/>
        </authorList>
    </citation>
    <scope>NUCLEOTIDE SEQUENCE</scope>
    <source>
        <strain evidence="1">Wild A</strain>
    </source>
</reference>
<name>A0A9W4T558_9GLOM</name>
<proteinExistence type="predicted"/>
<sequence>LIKARIVSDHIALLSNPLENIKIEFEEESKDENIDRLLYKNKRIKIDNMNISNILPITSKEKRKEKLEKDMKIILRN</sequence>
<evidence type="ECO:0000313" key="2">
    <source>
        <dbReference type="Proteomes" id="UP001153678"/>
    </source>
</evidence>
<dbReference type="Proteomes" id="UP001153678">
    <property type="component" value="Unassembled WGS sequence"/>
</dbReference>
<organism evidence="1 2">
    <name type="scientific">Funneliformis geosporum</name>
    <dbReference type="NCBI Taxonomy" id="1117311"/>
    <lineage>
        <taxon>Eukaryota</taxon>
        <taxon>Fungi</taxon>
        <taxon>Fungi incertae sedis</taxon>
        <taxon>Mucoromycota</taxon>
        <taxon>Glomeromycotina</taxon>
        <taxon>Glomeromycetes</taxon>
        <taxon>Glomerales</taxon>
        <taxon>Glomeraceae</taxon>
        <taxon>Funneliformis</taxon>
    </lineage>
</organism>
<gene>
    <name evidence="1" type="ORF">FWILDA_LOCUS15998</name>
</gene>
<keyword evidence="2" id="KW-1185">Reference proteome</keyword>